<name>A0A7Z0D293_9MICO</name>
<reference evidence="2 3" key="1">
    <citation type="submission" date="2020-07" db="EMBL/GenBank/DDBJ databases">
        <title>Sequencing the genomes of 1000 actinobacteria strains.</title>
        <authorList>
            <person name="Klenk H.-P."/>
        </authorList>
    </citation>
    <scope>NUCLEOTIDE SEQUENCE [LARGE SCALE GENOMIC DNA]</scope>
    <source>
        <strain evidence="2 3">DSM 26341</strain>
    </source>
</reference>
<dbReference type="Gene3D" id="3.30.420.40">
    <property type="match status" value="2"/>
</dbReference>
<dbReference type="SUPFAM" id="SSF53067">
    <property type="entry name" value="Actin-like ATPase domain"/>
    <property type="match status" value="1"/>
</dbReference>
<proteinExistence type="inferred from homology"/>
<dbReference type="Pfam" id="PF00480">
    <property type="entry name" value="ROK"/>
    <property type="match status" value="1"/>
</dbReference>
<dbReference type="Proteomes" id="UP000539111">
    <property type="component" value="Unassembled WGS sequence"/>
</dbReference>
<accession>A0A7Z0D293</accession>
<dbReference type="AlphaFoldDB" id="A0A7Z0D293"/>
<comment type="similarity">
    <text evidence="1">Belongs to the ROK (NagC/XylR) family.</text>
</comment>
<dbReference type="PANTHER" id="PTHR18964:SF169">
    <property type="entry name" value="N-ACETYLMANNOSAMINE KINASE"/>
    <property type="match status" value="1"/>
</dbReference>
<dbReference type="EMBL" id="JACBZP010000001">
    <property type="protein sequence ID" value="NYI67508.1"/>
    <property type="molecule type" value="Genomic_DNA"/>
</dbReference>
<dbReference type="PANTHER" id="PTHR18964">
    <property type="entry name" value="ROK (REPRESSOR, ORF, KINASE) FAMILY"/>
    <property type="match status" value="1"/>
</dbReference>
<organism evidence="2 3">
    <name type="scientific">Spelaeicoccus albus</name>
    <dbReference type="NCBI Taxonomy" id="1280376"/>
    <lineage>
        <taxon>Bacteria</taxon>
        <taxon>Bacillati</taxon>
        <taxon>Actinomycetota</taxon>
        <taxon>Actinomycetes</taxon>
        <taxon>Micrococcales</taxon>
        <taxon>Brevibacteriaceae</taxon>
        <taxon>Spelaeicoccus</taxon>
    </lineage>
</organism>
<dbReference type="InterPro" id="IPR000600">
    <property type="entry name" value="ROK"/>
</dbReference>
<protein>
    <submittedName>
        <fullName evidence="2">Glucokinase</fullName>
        <ecNumber evidence="2">2.7.1.2</ecNumber>
    </submittedName>
</protein>
<dbReference type="InterPro" id="IPR043129">
    <property type="entry name" value="ATPase_NBD"/>
</dbReference>
<sequence length="319" mass="31034">MTLAVGLDLGGTKIAGGLVSPSGSVSATASVPTPADDGPAAIITAAAQLVAAIAGHAREPVAGIGIGAAGVIDPVTGRVIAATSSLRNWAGTALGSDLQAATGLPVACDNDVRVHALGEAWLGAGEGAESMLLIAAGTGIGGAYVTGDGPTIGAHAAAGHFGHIPSPEAAGLPCTCGRTGHLEVIASGPAILQAYERAATAPTAPGAPTDGRFTYPSTTQDVVRLAAEGDATAAEAVAAGAGALGRAVAGLVNSLDPSLVVVTGGMADAGPTWWNPLHAAFDDELMDIVRDCPLRPATLGSNAALIGAAKLVFDERARS</sequence>
<keyword evidence="2" id="KW-0808">Transferase</keyword>
<dbReference type="RefSeq" id="WP_179427520.1">
    <property type="nucleotide sequence ID" value="NZ_JACBZP010000001.1"/>
</dbReference>
<dbReference type="EC" id="2.7.1.2" evidence="2"/>
<evidence type="ECO:0000256" key="1">
    <source>
        <dbReference type="ARBA" id="ARBA00006479"/>
    </source>
</evidence>
<keyword evidence="3" id="KW-1185">Reference proteome</keyword>
<evidence type="ECO:0000313" key="2">
    <source>
        <dbReference type="EMBL" id="NYI67508.1"/>
    </source>
</evidence>
<dbReference type="GO" id="GO:0004340">
    <property type="term" value="F:glucokinase activity"/>
    <property type="evidence" value="ECO:0007669"/>
    <property type="project" value="UniProtKB-EC"/>
</dbReference>
<keyword evidence="2" id="KW-0418">Kinase</keyword>
<comment type="caution">
    <text evidence="2">The sequence shown here is derived from an EMBL/GenBank/DDBJ whole genome shotgun (WGS) entry which is preliminary data.</text>
</comment>
<evidence type="ECO:0000313" key="3">
    <source>
        <dbReference type="Proteomes" id="UP000539111"/>
    </source>
</evidence>
<gene>
    <name evidence="2" type="ORF">BJY26_001814</name>
</gene>